<reference evidence="1 2" key="1">
    <citation type="submission" date="2020-12" db="EMBL/GenBank/DDBJ databases">
        <title>Metabolic potential, ecology and presence of endohyphal bacteria is reflected in genomic diversity of Mucoromycotina.</title>
        <authorList>
            <person name="Muszewska A."/>
            <person name="Okrasinska A."/>
            <person name="Steczkiewicz K."/>
            <person name="Drgas O."/>
            <person name="Orlowska M."/>
            <person name="Perlinska-Lenart U."/>
            <person name="Aleksandrzak-Piekarczyk T."/>
            <person name="Szatraj K."/>
            <person name="Zielenkiewicz U."/>
            <person name="Pilsyk S."/>
            <person name="Malc E."/>
            <person name="Mieczkowski P."/>
            <person name="Kruszewska J.S."/>
            <person name="Biernat P."/>
            <person name="Pawlowska J."/>
        </authorList>
    </citation>
    <scope>NUCLEOTIDE SEQUENCE [LARGE SCALE GENOMIC DNA]</scope>
    <source>
        <strain evidence="1 2">CBS 142.35</strain>
    </source>
</reference>
<dbReference type="OrthoDB" id="2247269at2759"/>
<dbReference type="AlphaFoldDB" id="A0A8H7RVU6"/>
<proteinExistence type="predicted"/>
<dbReference type="EMBL" id="JAEPRB010000246">
    <property type="protein sequence ID" value="KAG2218192.1"/>
    <property type="molecule type" value="Genomic_DNA"/>
</dbReference>
<gene>
    <name evidence="1" type="ORF">INT45_006827</name>
</gene>
<dbReference type="Proteomes" id="UP000646827">
    <property type="component" value="Unassembled WGS sequence"/>
</dbReference>
<keyword evidence="2" id="KW-1185">Reference proteome</keyword>
<evidence type="ECO:0000313" key="2">
    <source>
        <dbReference type="Proteomes" id="UP000646827"/>
    </source>
</evidence>
<name>A0A8H7RVU6_9FUNG</name>
<organism evidence="1 2">
    <name type="scientific">Circinella minor</name>
    <dbReference type="NCBI Taxonomy" id="1195481"/>
    <lineage>
        <taxon>Eukaryota</taxon>
        <taxon>Fungi</taxon>
        <taxon>Fungi incertae sedis</taxon>
        <taxon>Mucoromycota</taxon>
        <taxon>Mucoromycotina</taxon>
        <taxon>Mucoromycetes</taxon>
        <taxon>Mucorales</taxon>
        <taxon>Lichtheimiaceae</taxon>
        <taxon>Circinella</taxon>
    </lineage>
</organism>
<sequence>MEHVLAAVLSLRRLVYANYTKLNIILKAKYAHELKTMHFSSDDETFFRSDSTADLEHQDELQDIDAQISGS</sequence>
<evidence type="ECO:0000313" key="1">
    <source>
        <dbReference type="EMBL" id="KAG2218192.1"/>
    </source>
</evidence>
<comment type="caution">
    <text evidence="1">The sequence shown here is derived from an EMBL/GenBank/DDBJ whole genome shotgun (WGS) entry which is preliminary data.</text>
</comment>
<accession>A0A8H7RVU6</accession>
<protein>
    <submittedName>
        <fullName evidence="1">Uncharacterized protein</fullName>
    </submittedName>
</protein>